<dbReference type="InterPro" id="IPR019734">
    <property type="entry name" value="TPR_rpt"/>
</dbReference>
<evidence type="ECO:0000256" key="1">
    <source>
        <dbReference type="ARBA" id="ARBA00004123"/>
    </source>
</evidence>
<feature type="region of interest" description="Disordered" evidence="7">
    <location>
        <begin position="1"/>
        <end position="22"/>
    </location>
</feature>
<feature type="compositionally biased region" description="Basic and acidic residues" evidence="7">
    <location>
        <begin position="13"/>
        <end position="22"/>
    </location>
</feature>
<evidence type="ECO:0000313" key="10">
    <source>
        <dbReference type="Proteomes" id="UP000053119"/>
    </source>
</evidence>
<proteinExistence type="inferred from homology"/>
<comment type="subcellular location">
    <subcellularLocation>
        <location evidence="1">Nucleus</location>
    </subcellularLocation>
</comment>
<comment type="similarity">
    <text evidence="2">Belongs to the NASP family.</text>
</comment>
<keyword evidence="3" id="KW-0677">Repeat</keyword>
<dbReference type="Pfam" id="PF10516">
    <property type="entry name" value="SHNi-TPR"/>
    <property type="match status" value="1"/>
</dbReference>
<dbReference type="STRING" id="188379.A0A091J843"/>
<reference evidence="9 10" key="1">
    <citation type="submission" date="2014-04" db="EMBL/GenBank/DDBJ databases">
        <title>Genome evolution of avian class.</title>
        <authorList>
            <person name="Zhang G."/>
            <person name="Li C."/>
        </authorList>
    </citation>
    <scope>NUCLEOTIDE SEQUENCE [LARGE SCALE GENOMIC DNA]</scope>
    <source>
        <strain evidence="9">BGI_Z169</strain>
    </source>
</reference>
<evidence type="ECO:0000256" key="7">
    <source>
        <dbReference type="SAM" id="MobiDB-lite"/>
    </source>
</evidence>
<dbReference type="SMART" id="SM00028">
    <property type="entry name" value="TPR"/>
    <property type="match status" value="3"/>
</dbReference>
<evidence type="ECO:0000256" key="4">
    <source>
        <dbReference type="ARBA" id="ARBA00022803"/>
    </source>
</evidence>
<evidence type="ECO:0000313" key="9">
    <source>
        <dbReference type="EMBL" id="KFP15988.1"/>
    </source>
</evidence>
<evidence type="ECO:0000256" key="6">
    <source>
        <dbReference type="PROSITE-ProRule" id="PRU00339"/>
    </source>
</evidence>
<dbReference type="EMBL" id="KK501547">
    <property type="protein sequence ID" value="KFP15988.1"/>
    <property type="molecule type" value="Genomic_DNA"/>
</dbReference>
<dbReference type="PROSITE" id="PS50005">
    <property type="entry name" value="TPR"/>
    <property type="match status" value="2"/>
</dbReference>
<evidence type="ECO:0000256" key="2">
    <source>
        <dbReference type="ARBA" id="ARBA00008402"/>
    </source>
</evidence>
<feature type="compositionally biased region" description="Acidic residues" evidence="7">
    <location>
        <begin position="403"/>
        <end position="420"/>
    </location>
</feature>
<feature type="region of interest" description="Disordered" evidence="7">
    <location>
        <begin position="96"/>
        <end position="236"/>
    </location>
</feature>
<dbReference type="AlphaFoldDB" id="A0A091J843"/>
<dbReference type="GO" id="GO:0005654">
    <property type="term" value="C:nucleoplasm"/>
    <property type="evidence" value="ECO:0007669"/>
    <property type="project" value="TreeGrafter"/>
</dbReference>
<keyword evidence="5" id="KW-0539">Nucleus</keyword>
<feature type="compositionally biased region" description="Basic and acidic residues" evidence="7">
    <location>
        <begin position="365"/>
        <end position="402"/>
    </location>
</feature>
<dbReference type="InterPro" id="IPR051730">
    <property type="entry name" value="NASP-like"/>
</dbReference>
<feature type="compositionally biased region" description="Basic and acidic residues" evidence="7">
    <location>
        <begin position="129"/>
        <end position="196"/>
    </location>
</feature>
<sequence length="713" mass="78361">MEEELAAPSTSTDKTDSMDVDGESKKLLGLGQKHLVMGNIPAAVNAFQEAASLLGKKYGETADECAEAFFYYGKSLLELARMENGVLGNALEGVQVEEEGEKAEEDSALPTVDEEAREELREQVYNAMGEKEEAKKSTEESPVLSEKEIKEDVEMKEITEEKPTEEAIAGKDIKLEEAEEKMEASVEKEVMSEEQKQQVAVEEETTKEEAAVEEKVVEKEKMVPEDKVAGATEEKDRATEVLDKGVKAVVEEAEAGQATVEEKGEVGEQKAEATEKEPAVEKGEAVEGQAETAVEEKAVAQVTAEVQEAVAVEKKEAAEGEAEAAEQKKVEEKQEPAETATEEKLDESKETESSKEPVSTQGKEPSNDTEEKAEVAAKVVKEEKKDDLMEEGEGAKVEKEEKDDLMEEGEETEESEEEDKENDKAEDDKENELTVEDKSLQESEEDEIGNLELAWDMLELAKVIYKRQETKEAQLHAAQAHLKLGEVSIESENYTQAIEEFQACLALQQKYLEAHDRLLAESHYQLALAYHYNSQFDEAVLQFGKSVEVIDKRMAMLTERIKKAENGSPEDEKEIEELKGLLPEIKEKIEDSKESQKSARVAELALKATLVGTTSGFAQTEDSGSVSTIPVRKAADGAAQCVTDISHLVRKKRKPEEETQQGDNEAKKSKPEPAVNGGGGDAAPSGNEVAEKMEEETEKRPQAESGAAVESTV</sequence>
<keyword evidence="4 6" id="KW-0802">TPR repeat</keyword>
<feature type="compositionally biased region" description="Basic and acidic residues" evidence="7">
    <location>
        <begin position="260"/>
        <end position="285"/>
    </location>
</feature>
<dbReference type="InterPro" id="IPR011990">
    <property type="entry name" value="TPR-like_helical_dom_sf"/>
</dbReference>
<feature type="region of interest" description="Disordered" evidence="7">
    <location>
        <begin position="313"/>
        <end position="445"/>
    </location>
</feature>
<dbReference type="InterPro" id="IPR019544">
    <property type="entry name" value="Tetratricopeptide_SHNi-TPR_dom"/>
</dbReference>
<feature type="region of interest" description="Disordered" evidence="7">
    <location>
        <begin position="646"/>
        <end position="713"/>
    </location>
</feature>
<evidence type="ECO:0000259" key="8">
    <source>
        <dbReference type="Pfam" id="PF10516"/>
    </source>
</evidence>
<feature type="compositionally biased region" description="Basic and acidic residues" evidence="7">
    <location>
        <begin position="207"/>
        <end position="236"/>
    </location>
</feature>
<dbReference type="SUPFAM" id="SSF48452">
    <property type="entry name" value="TPR-like"/>
    <property type="match status" value="1"/>
</dbReference>
<organism evidence="9 10">
    <name type="scientific">Egretta garzetta</name>
    <name type="common">Little egret</name>
    <dbReference type="NCBI Taxonomy" id="188379"/>
    <lineage>
        <taxon>Eukaryota</taxon>
        <taxon>Metazoa</taxon>
        <taxon>Chordata</taxon>
        <taxon>Craniata</taxon>
        <taxon>Vertebrata</taxon>
        <taxon>Euteleostomi</taxon>
        <taxon>Archelosauria</taxon>
        <taxon>Archosauria</taxon>
        <taxon>Dinosauria</taxon>
        <taxon>Saurischia</taxon>
        <taxon>Theropoda</taxon>
        <taxon>Coelurosauria</taxon>
        <taxon>Aves</taxon>
        <taxon>Neognathae</taxon>
        <taxon>Neoaves</taxon>
        <taxon>Aequornithes</taxon>
        <taxon>Pelecaniformes</taxon>
        <taxon>Ardeidae</taxon>
        <taxon>Egretta</taxon>
    </lineage>
</organism>
<feature type="compositionally biased region" description="Basic and acidic residues" evidence="7">
    <location>
        <begin position="421"/>
        <end position="441"/>
    </location>
</feature>
<feature type="compositionally biased region" description="Basic and acidic residues" evidence="7">
    <location>
        <begin position="689"/>
        <end position="702"/>
    </location>
</feature>
<feature type="repeat" description="TPR" evidence="6">
    <location>
        <begin position="478"/>
        <end position="511"/>
    </location>
</feature>
<dbReference type="Gene3D" id="1.25.40.10">
    <property type="entry name" value="Tetratricopeptide repeat domain"/>
    <property type="match status" value="1"/>
</dbReference>
<feature type="region of interest" description="Disordered" evidence="7">
    <location>
        <begin position="253"/>
        <end position="296"/>
    </location>
</feature>
<evidence type="ECO:0000256" key="3">
    <source>
        <dbReference type="ARBA" id="ARBA00022737"/>
    </source>
</evidence>
<dbReference type="GO" id="GO:0042393">
    <property type="term" value="F:histone binding"/>
    <property type="evidence" value="ECO:0007669"/>
    <property type="project" value="TreeGrafter"/>
</dbReference>
<dbReference type="GO" id="GO:0006335">
    <property type="term" value="P:DNA replication-dependent chromatin assembly"/>
    <property type="evidence" value="ECO:0007669"/>
    <property type="project" value="TreeGrafter"/>
</dbReference>
<keyword evidence="10" id="KW-1185">Reference proteome</keyword>
<gene>
    <name evidence="9" type="ORF">Z169_02192</name>
</gene>
<feature type="domain" description="Tetratricopeptide SHNi-TPR" evidence="8">
    <location>
        <begin position="482"/>
        <end position="514"/>
    </location>
</feature>
<evidence type="ECO:0000256" key="5">
    <source>
        <dbReference type="ARBA" id="ARBA00023242"/>
    </source>
</evidence>
<dbReference type="PANTHER" id="PTHR15081:SF1">
    <property type="entry name" value="NUCLEAR AUTOANTIGENIC SPERM PROTEIN"/>
    <property type="match status" value="1"/>
</dbReference>
<feature type="compositionally biased region" description="Acidic residues" evidence="7">
    <location>
        <begin position="96"/>
        <end position="117"/>
    </location>
</feature>
<dbReference type="PANTHER" id="PTHR15081">
    <property type="entry name" value="NUCLEAR AUTOANTIGENIC SPERM PROTEIN NASP -RELATED"/>
    <property type="match status" value="1"/>
</dbReference>
<dbReference type="GO" id="GO:0034080">
    <property type="term" value="P:CENP-A containing chromatin assembly"/>
    <property type="evidence" value="ECO:0007669"/>
    <property type="project" value="TreeGrafter"/>
</dbReference>
<feature type="compositionally biased region" description="Basic and acidic residues" evidence="7">
    <location>
        <begin position="325"/>
        <end position="355"/>
    </location>
</feature>
<dbReference type="Proteomes" id="UP000053119">
    <property type="component" value="Unassembled WGS sequence"/>
</dbReference>
<protein>
    <recommendedName>
        <fullName evidence="8">Tetratricopeptide SHNi-TPR domain-containing protein</fullName>
    </recommendedName>
</protein>
<accession>A0A091J843</accession>
<name>A0A091J843_EGRGA</name>
<feature type="repeat" description="TPR" evidence="6">
    <location>
        <begin position="520"/>
        <end position="553"/>
    </location>
</feature>